<gene>
    <name evidence="1" type="ORF">BXY_39120</name>
</gene>
<dbReference type="eggNOG" id="ENOG50347G8">
    <property type="taxonomic scope" value="Bacteria"/>
</dbReference>
<evidence type="ECO:0000313" key="1">
    <source>
        <dbReference type="EMBL" id="CBK68853.1"/>
    </source>
</evidence>
<dbReference type="PATRIC" id="fig|657309.4.peg.2871"/>
<dbReference type="EMBL" id="FP929033">
    <property type="protein sequence ID" value="CBK68853.1"/>
    <property type="molecule type" value="Genomic_DNA"/>
</dbReference>
<dbReference type="Proteomes" id="UP000008795">
    <property type="component" value="Chromosome"/>
</dbReference>
<dbReference type="RefSeq" id="WP_015532672.1">
    <property type="nucleotide sequence ID" value="NC_021017.1"/>
</dbReference>
<dbReference type="PROSITE" id="PS51257">
    <property type="entry name" value="PROKAR_LIPOPROTEIN"/>
    <property type="match status" value="1"/>
</dbReference>
<reference evidence="1 2" key="2">
    <citation type="submission" date="2010-03" db="EMBL/GenBank/DDBJ databases">
        <authorList>
            <person name="Pajon A."/>
        </authorList>
    </citation>
    <scope>NUCLEOTIDE SEQUENCE [LARGE SCALE GENOMIC DNA]</scope>
    <source>
        <strain evidence="1 2">XB1A</strain>
    </source>
</reference>
<protein>
    <submittedName>
        <fullName evidence="1">Uncharacterized protein</fullName>
    </submittedName>
</protein>
<evidence type="ECO:0000313" key="2">
    <source>
        <dbReference type="Proteomes" id="UP000008795"/>
    </source>
</evidence>
<dbReference type="AlphaFoldDB" id="D6D351"/>
<dbReference type="KEGG" id="bxy:BXY_39120"/>
<organism evidence="1 2">
    <name type="scientific">Bacteroides xylanisolvens XB1A</name>
    <dbReference type="NCBI Taxonomy" id="657309"/>
    <lineage>
        <taxon>Bacteria</taxon>
        <taxon>Pseudomonadati</taxon>
        <taxon>Bacteroidota</taxon>
        <taxon>Bacteroidia</taxon>
        <taxon>Bacteroidales</taxon>
        <taxon>Bacteroidaceae</taxon>
        <taxon>Bacteroides</taxon>
    </lineage>
</organism>
<proteinExistence type="predicted"/>
<dbReference type="HOGENOM" id="CLU_838527_0_0_10"/>
<name>D6D351_9BACE</name>
<accession>D6D351</accession>
<reference evidence="1 2" key="1">
    <citation type="submission" date="2010-03" db="EMBL/GenBank/DDBJ databases">
        <title>The genome sequence of Bacteriodes xylanisolvens XB1A.</title>
        <authorList>
            <consortium name="metaHIT consortium -- http://www.metahit.eu/"/>
            <person name="Pajon A."/>
            <person name="Turner K."/>
            <person name="Parkhill J."/>
            <person name="Bernalier A."/>
        </authorList>
    </citation>
    <scope>NUCLEOTIDE SEQUENCE [LARGE SCALE GENOMIC DNA]</scope>
    <source>
        <strain evidence="1 2">XB1A</strain>
    </source>
</reference>
<sequence>MMNKFLYSLIISIFIFVFAGCETEGEDIDMRFETCTVSFVQQELRSSYEVYFNGEKSINRSTSVKKNSTLKLEVYKIGEKQPELSQEITLDNSKDIELLKLVGRDIAISSSLEEYTTFTPIISYFNPNTDLYTVTFNNGELSNKVKNYIAEADLSGTLKIVRNVDGQVLYEQDMTIMPEGQFSLMQLSDTDFLDISDGEEADPEFRQYTKIRFFYTADAFPGHDKLKLVVYLMDLDAMQFTAPIATIDLEAGKISEYIQIDNDAFGQGVVNGVYDLIDESGNMIVNNLEHFNTSIPIGTSDNKFMTFRFMDPSHQGGDNVQCNFILSTPWK</sequence>